<feature type="signal peptide" evidence="1">
    <location>
        <begin position="1"/>
        <end position="31"/>
    </location>
</feature>
<name>A0ABV4CUL2_9PSEU</name>
<protein>
    <submittedName>
        <fullName evidence="2">Alpha/beta hydrolase</fullName>
    </submittedName>
</protein>
<dbReference type="Pfam" id="PF00756">
    <property type="entry name" value="Esterase"/>
    <property type="match status" value="1"/>
</dbReference>
<dbReference type="RefSeq" id="WP_345364572.1">
    <property type="nucleotide sequence ID" value="NZ_BAABII010000012.1"/>
</dbReference>
<dbReference type="InterPro" id="IPR050583">
    <property type="entry name" value="Mycobacterial_A85_antigen"/>
</dbReference>
<dbReference type="Proteomes" id="UP001564626">
    <property type="component" value="Unassembled WGS sequence"/>
</dbReference>
<dbReference type="Gene3D" id="3.40.50.1820">
    <property type="entry name" value="alpha/beta hydrolase"/>
    <property type="match status" value="1"/>
</dbReference>
<proteinExistence type="predicted"/>
<dbReference type="PANTHER" id="PTHR48098:SF1">
    <property type="entry name" value="DIACYLGLYCEROL ACYLTRANSFERASE_MYCOLYLTRANSFERASE AG85A"/>
    <property type="match status" value="1"/>
</dbReference>
<keyword evidence="3" id="KW-1185">Reference proteome</keyword>
<evidence type="ECO:0000313" key="2">
    <source>
        <dbReference type="EMBL" id="MEY8043627.1"/>
    </source>
</evidence>
<organism evidence="2 3">
    <name type="scientific">Saccharopolyspora cebuensis</name>
    <dbReference type="NCBI Taxonomy" id="418759"/>
    <lineage>
        <taxon>Bacteria</taxon>
        <taxon>Bacillati</taxon>
        <taxon>Actinomycetota</taxon>
        <taxon>Actinomycetes</taxon>
        <taxon>Pseudonocardiales</taxon>
        <taxon>Pseudonocardiaceae</taxon>
        <taxon>Saccharopolyspora</taxon>
    </lineage>
</organism>
<dbReference type="PANTHER" id="PTHR48098">
    <property type="entry name" value="ENTEROCHELIN ESTERASE-RELATED"/>
    <property type="match status" value="1"/>
</dbReference>
<evidence type="ECO:0000313" key="3">
    <source>
        <dbReference type="Proteomes" id="UP001564626"/>
    </source>
</evidence>
<dbReference type="SUPFAM" id="SSF53474">
    <property type="entry name" value="alpha/beta-Hydrolases"/>
    <property type="match status" value="1"/>
</dbReference>
<dbReference type="GO" id="GO:0016787">
    <property type="term" value="F:hydrolase activity"/>
    <property type="evidence" value="ECO:0007669"/>
    <property type="project" value="UniProtKB-KW"/>
</dbReference>
<evidence type="ECO:0000256" key="1">
    <source>
        <dbReference type="SAM" id="SignalP"/>
    </source>
</evidence>
<accession>A0ABV4CUL2</accession>
<reference evidence="2 3" key="1">
    <citation type="submission" date="2024-08" db="EMBL/GenBank/DDBJ databases">
        <title>Genome mining of Saccharopolyspora cebuensis PGLac3 from Nigerian medicinal plant.</title>
        <authorList>
            <person name="Ezeobiora C.E."/>
            <person name="Igbokwe N.H."/>
            <person name="Amin D.H."/>
            <person name="Mendie U.E."/>
        </authorList>
    </citation>
    <scope>NUCLEOTIDE SEQUENCE [LARGE SCALE GENOMIC DNA]</scope>
    <source>
        <strain evidence="2 3">PGLac3</strain>
    </source>
</reference>
<gene>
    <name evidence="2" type="ORF">AB8O55_29830</name>
</gene>
<dbReference type="EMBL" id="JBGEHV010000114">
    <property type="protein sequence ID" value="MEY8043627.1"/>
    <property type="molecule type" value="Genomic_DNA"/>
</dbReference>
<keyword evidence="1" id="KW-0732">Signal</keyword>
<sequence length="296" mass="32339">MRHGDHRARRLITRRSALSAGLAGLATLGLAGDALTDPPRRAVPLADQVNVAVEQVYSRARNRPVEMVTMFPKNVDPRGLPVCLMLHGRFGDARDSAGGLPAWLTASVAARRIPPYAFLAVDGGANSYWHRAPGDDPMWMLLDEVPHWLAQRGLGDRWGQPFAVSGISMGGFGALLYTRRRREQGHPVDAAGVVSPALLTSWGEMRKRRAFVDEAAWAELDPLRHVDALGDVPLGVWCGTDDRFIRGTRRFIARADPEVASTTPGGHNSRYYRKALPQLVDFIGAHLGTGTGTSRR</sequence>
<feature type="chain" id="PRO_5046593707" evidence="1">
    <location>
        <begin position="32"/>
        <end position="296"/>
    </location>
</feature>
<keyword evidence="2" id="KW-0378">Hydrolase</keyword>
<dbReference type="InterPro" id="IPR000801">
    <property type="entry name" value="Esterase-like"/>
</dbReference>
<comment type="caution">
    <text evidence="2">The sequence shown here is derived from an EMBL/GenBank/DDBJ whole genome shotgun (WGS) entry which is preliminary data.</text>
</comment>
<dbReference type="InterPro" id="IPR029058">
    <property type="entry name" value="AB_hydrolase_fold"/>
</dbReference>